<reference evidence="10 11" key="1">
    <citation type="submission" date="2024-02" db="EMBL/GenBank/DDBJ databases">
        <authorList>
            <person name="Chen Y."/>
            <person name="Shah S."/>
            <person name="Dougan E. K."/>
            <person name="Thang M."/>
            <person name="Chan C."/>
        </authorList>
    </citation>
    <scope>NUCLEOTIDE SEQUENCE [LARGE SCALE GENOMIC DNA]</scope>
</reference>
<evidence type="ECO:0000256" key="3">
    <source>
        <dbReference type="ARBA" id="ARBA00022692"/>
    </source>
</evidence>
<feature type="compositionally biased region" description="Basic and acidic residues" evidence="7">
    <location>
        <begin position="337"/>
        <end position="354"/>
    </location>
</feature>
<organism evidence="10 11">
    <name type="scientific">Durusdinium trenchii</name>
    <dbReference type="NCBI Taxonomy" id="1381693"/>
    <lineage>
        <taxon>Eukaryota</taxon>
        <taxon>Sar</taxon>
        <taxon>Alveolata</taxon>
        <taxon>Dinophyceae</taxon>
        <taxon>Suessiales</taxon>
        <taxon>Symbiodiniaceae</taxon>
        <taxon>Durusdinium</taxon>
    </lineage>
</organism>
<comment type="subcellular location">
    <subcellularLocation>
        <location evidence="1">Endomembrane system</location>
        <topology evidence="1">Multi-pass membrane protein</topology>
    </subcellularLocation>
</comment>
<dbReference type="PANTHER" id="PTHR31503">
    <property type="entry name" value="VACUOLAR CALCIUM ION TRANSPORTER"/>
    <property type="match status" value="1"/>
</dbReference>
<feature type="region of interest" description="Disordered" evidence="7">
    <location>
        <begin position="201"/>
        <end position="221"/>
    </location>
</feature>
<evidence type="ECO:0000313" key="10">
    <source>
        <dbReference type="EMBL" id="CAK9053296.1"/>
    </source>
</evidence>
<keyword evidence="2" id="KW-0813">Transport</keyword>
<dbReference type="InterPro" id="IPR004713">
    <property type="entry name" value="CaH_exchang"/>
</dbReference>
<dbReference type="InterPro" id="IPR004837">
    <property type="entry name" value="NaCa_Exmemb"/>
</dbReference>
<feature type="transmembrane region" description="Helical" evidence="8">
    <location>
        <begin position="314"/>
        <end position="335"/>
    </location>
</feature>
<keyword evidence="11" id="KW-1185">Reference proteome</keyword>
<evidence type="ECO:0000256" key="1">
    <source>
        <dbReference type="ARBA" id="ARBA00004127"/>
    </source>
</evidence>
<feature type="domain" description="Sodium/calcium exchanger membrane region" evidence="9">
    <location>
        <begin position="240"/>
        <end position="327"/>
    </location>
</feature>
<keyword evidence="5" id="KW-0406">Ion transport</keyword>
<evidence type="ECO:0000256" key="4">
    <source>
        <dbReference type="ARBA" id="ARBA00022989"/>
    </source>
</evidence>
<feature type="transmembrane region" description="Helical" evidence="8">
    <location>
        <begin position="271"/>
        <end position="294"/>
    </location>
</feature>
<dbReference type="Proteomes" id="UP001642484">
    <property type="component" value="Unassembled WGS sequence"/>
</dbReference>
<evidence type="ECO:0000259" key="9">
    <source>
        <dbReference type="Pfam" id="PF01699"/>
    </source>
</evidence>
<feature type="transmembrane region" description="Helical" evidence="8">
    <location>
        <begin position="237"/>
        <end position="259"/>
    </location>
</feature>
<evidence type="ECO:0000256" key="7">
    <source>
        <dbReference type="SAM" id="MobiDB-lite"/>
    </source>
</evidence>
<evidence type="ECO:0000313" key="11">
    <source>
        <dbReference type="Proteomes" id="UP001642484"/>
    </source>
</evidence>
<protein>
    <recommendedName>
        <fullName evidence="9">Sodium/calcium exchanger membrane region domain-containing protein</fullName>
    </recommendedName>
</protein>
<evidence type="ECO:0000256" key="6">
    <source>
        <dbReference type="ARBA" id="ARBA00023136"/>
    </source>
</evidence>
<accession>A0ABP0MP94</accession>
<feature type="compositionally biased region" description="Acidic residues" evidence="7">
    <location>
        <begin position="204"/>
        <end position="221"/>
    </location>
</feature>
<evidence type="ECO:0000256" key="5">
    <source>
        <dbReference type="ARBA" id="ARBA00023065"/>
    </source>
</evidence>
<keyword evidence="3 8" id="KW-0812">Transmembrane</keyword>
<evidence type="ECO:0000256" key="8">
    <source>
        <dbReference type="SAM" id="Phobius"/>
    </source>
</evidence>
<dbReference type="Pfam" id="PF01699">
    <property type="entry name" value="Na_Ca_ex"/>
    <property type="match status" value="1"/>
</dbReference>
<proteinExistence type="predicted"/>
<feature type="region of interest" description="Disordered" evidence="7">
    <location>
        <begin position="337"/>
        <end position="367"/>
    </location>
</feature>
<name>A0ABP0MP94_9DINO</name>
<dbReference type="PANTHER" id="PTHR31503:SF36">
    <property type="entry name" value="SODIUM_CALCIUM EXCHANGER MEMBRANE REGION DOMAIN-CONTAINING PROTEIN"/>
    <property type="match status" value="1"/>
</dbReference>
<dbReference type="EMBL" id="CAXAMN010018890">
    <property type="protein sequence ID" value="CAK9053296.1"/>
    <property type="molecule type" value="Genomic_DNA"/>
</dbReference>
<feature type="region of interest" description="Disordered" evidence="7">
    <location>
        <begin position="1"/>
        <end position="25"/>
    </location>
</feature>
<sequence length="405" mass="44326">MSVEPSSLVTGGYHGPPPAGASPGSLQWLLDEAEVGWNEPPEAQPEEVKKEDLDLLVQKCMVQRLSERVHLRRRVEVIHKGGAPEAQESCAALSRGCWALPLFSCAVGIQSVSQPIRVCLSESMQQCSRSEARLFAGIDRSRVPGIFLLYALPISQIVLESTVEEKPHHEFVACLMSFALDPNTDLQEVKKPKYAVNPIKYLENGDEEGEEDEEEDVPEDLADLDPEEQQKRIKIRAAYQMAMGTLLVLIFSDPMVDLLSELGKRLDVSAFYISFVLAPLASNASELVAAYNYAKKRTCKSITTSLSTLEGAAIMNNTFCLAIFLALVQHGLGVLGRDDRHSPDPGADRAERGLSTRAQTPGWVPHPEPLPSLLGHGLCPGELRGLGLSVRGGLQSSEPRRGERR</sequence>
<gene>
    <name evidence="10" type="ORF">CCMP2556_LOCUS26794</name>
</gene>
<evidence type="ECO:0000256" key="2">
    <source>
        <dbReference type="ARBA" id="ARBA00022448"/>
    </source>
</evidence>
<keyword evidence="4 8" id="KW-1133">Transmembrane helix</keyword>
<comment type="caution">
    <text evidence="10">The sequence shown here is derived from an EMBL/GenBank/DDBJ whole genome shotgun (WGS) entry which is preliminary data.</text>
</comment>
<keyword evidence="6 8" id="KW-0472">Membrane</keyword>